<dbReference type="SMART" id="SM00283">
    <property type="entry name" value="MA"/>
    <property type="match status" value="1"/>
</dbReference>
<dbReference type="AlphaFoldDB" id="A0A0K8P8L6"/>
<dbReference type="GO" id="GO:0004888">
    <property type="term" value="F:transmembrane signaling receptor activity"/>
    <property type="evidence" value="ECO:0007669"/>
    <property type="project" value="InterPro"/>
</dbReference>
<dbReference type="Gene3D" id="1.10.287.950">
    <property type="entry name" value="Methyl-accepting chemotaxis protein"/>
    <property type="match status" value="1"/>
</dbReference>
<name>A0A0K8P8L6_PISS1</name>
<feature type="domain" description="HAMP" evidence="7">
    <location>
        <begin position="213"/>
        <end position="265"/>
    </location>
</feature>
<gene>
    <name evidence="8" type="ORF">ISF6_4993</name>
</gene>
<dbReference type="FunFam" id="1.10.287.950:FF:000001">
    <property type="entry name" value="Methyl-accepting chemotaxis sensory transducer"/>
    <property type="match status" value="1"/>
</dbReference>
<evidence type="ECO:0000313" key="9">
    <source>
        <dbReference type="Proteomes" id="UP000037660"/>
    </source>
</evidence>
<dbReference type="RefSeq" id="WP_082368637.1">
    <property type="nucleotide sequence ID" value="NZ_BBYR01000078.1"/>
</dbReference>
<dbReference type="InterPro" id="IPR004089">
    <property type="entry name" value="MCPsignal_dom"/>
</dbReference>
<dbReference type="PROSITE" id="PS50111">
    <property type="entry name" value="CHEMOTAXIS_TRANSDUC_2"/>
    <property type="match status" value="1"/>
</dbReference>
<protein>
    <submittedName>
        <fullName evidence="8">Methyl-accepting chemotaxis protein I</fullName>
    </submittedName>
</protein>
<reference evidence="8 9" key="2">
    <citation type="journal article" date="2016" name="Science">
        <title>A bacterium that degrades and assimilates poly(ethylene terephthalate).</title>
        <authorList>
            <person name="Yoshida S."/>
            <person name="Hiraga K."/>
            <person name="Takehana T."/>
            <person name="Taniguchi I."/>
            <person name="Yamaji H."/>
            <person name="Maeda Y."/>
            <person name="Toyohara K."/>
            <person name="Miyamoto K."/>
            <person name="Kimura Y."/>
            <person name="Oda K."/>
        </authorList>
    </citation>
    <scope>NUCLEOTIDE SEQUENCE [LARGE SCALE GENOMIC DNA]</scope>
    <source>
        <strain evidence="9">NBRC 110686 / TISTR 2288 / 201-F6</strain>
    </source>
</reference>
<dbReference type="InterPro" id="IPR024478">
    <property type="entry name" value="HlyB_4HB_MCP"/>
</dbReference>
<dbReference type="PANTHER" id="PTHR43531">
    <property type="entry name" value="PROTEIN ICFG"/>
    <property type="match status" value="1"/>
</dbReference>
<evidence type="ECO:0000256" key="2">
    <source>
        <dbReference type="ARBA" id="ARBA00022481"/>
    </source>
</evidence>
<comment type="subcellular location">
    <subcellularLocation>
        <location evidence="1">Membrane</location>
    </subcellularLocation>
</comment>
<sequence>MIKLNDIGIRGKLLAGFGLVLAIALGQGLAGLQGQARLYAEVQSLDENWMPSIQASEEIRVAAADYRIERLRSLLAAQDAQSLEKTLVATRAAAERVEQRRKAYAELISSDEERAVYDQYASRWTRYVAEQPRYEQLLRDGKLDEARQLLMGLSGVYDEINASLNQIIELNGKGAEQAAAGAKATYERVRWLSVGALLAMLAAGFGIAWTLSRSIARSTATVVEEARHMADGNLARPIAVSGADEMGRLAQALAGMQQNLRRIVGDVRRNAESVATASAQIAQGNNDLSGRTEEQASALQQTAASMEQLSGTVRQNAENARQANQLAVGAADVAERGGQVVDQVVGRMRDINESSRKISDIIAVIDGIAFQTNILALNAAVEAARAGEQGRGFAVVAGEVRSLAQRSAEAAKEIKALITHSVAQVEQGSTLVDQAGQTMGEIVQAIKRVSDIVAEISSASNEQSSGVSQVGQAVSQMDQATQQNAALVEESAAAADSLRHQAGQLLAAMNSFQLGGAMDGAARAPAAPVAAAVPAARRADGPAPAPRTTPRAGAGAPAAKRVTPARPAAAPATPVAAARAPAPAPVAAPATASTSDWESF</sequence>
<dbReference type="InterPro" id="IPR003660">
    <property type="entry name" value="HAMP_dom"/>
</dbReference>
<dbReference type="Pfam" id="PF00672">
    <property type="entry name" value="HAMP"/>
    <property type="match status" value="1"/>
</dbReference>
<dbReference type="CDD" id="cd06225">
    <property type="entry name" value="HAMP"/>
    <property type="match status" value="1"/>
</dbReference>
<dbReference type="InterPro" id="IPR004090">
    <property type="entry name" value="Chemotax_Me-accpt_rcpt"/>
</dbReference>
<dbReference type="SMART" id="SM00304">
    <property type="entry name" value="HAMP"/>
    <property type="match status" value="1"/>
</dbReference>
<dbReference type="STRING" id="1547922.ISF6_4993"/>
<evidence type="ECO:0000256" key="4">
    <source>
        <dbReference type="PROSITE-ProRule" id="PRU00284"/>
    </source>
</evidence>
<evidence type="ECO:0000313" key="8">
    <source>
        <dbReference type="EMBL" id="GAP38535.1"/>
    </source>
</evidence>
<dbReference type="PRINTS" id="PR00260">
    <property type="entry name" value="CHEMTRNSDUCR"/>
</dbReference>
<dbReference type="Pfam" id="PF12729">
    <property type="entry name" value="4HB_MCP_1"/>
    <property type="match status" value="1"/>
</dbReference>
<evidence type="ECO:0000256" key="5">
    <source>
        <dbReference type="SAM" id="MobiDB-lite"/>
    </source>
</evidence>
<evidence type="ECO:0000259" key="7">
    <source>
        <dbReference type="PROSITE" id="PS50885"/>
    </source>
</evidence>
<dbReference type="SUPFAM" id="SSF58104">
    <property type="entry name" value="Methyl-accepting chemotaxis protein (MCP) signaling domain"/>
    <property type="match status" value="1"/>
</dbReference>
<dbReference type="Pfam" id="PF00015">
    <property type="entry name" value="MCPsignal"/>
    <property type="match status" value="1"/>
</dbReference>
<dbReference type="PANTHER" id="PTHR43531:SF14">
    <property type="entry name" value="METHYL-ACCEPTING CHEMOTAXIS PROTEIN I-RELATED"/>
    <property type="match status" value="1"/>
</dbReference>
<keyword evidence="2" id="KW-0488">Methylation</keyword>
<dbReference type="PROSITE" id="PS50885">
    <property type="entry name" value="HAMP"/>
    <property type="match status" value="1"/>
</dbReference>
<organism evidence="8 9">
    <name type="scientific">Piscinibacter sakaiensis</name>
    <name type="common">Ideonella sakaiensis</name>
    <dbReference type="NCBI Taxonomy" id="1547922"/>
    <lineage>
        <taxon>Bacteria</taxon>
        <taxon>Pseudomonadati</taxon>
        <taxon>Pseudomonadota</taxon>
        <taxon>Betaproteobacteria</taxon>
        <taxon>Burkholderiales</taxon>
        <taxon>Sphaerotilaceae</taxon>
        <taxon>Piscinibacter</taxon>
    </lineage>
</organism>
<comment type="caution">
    <text evidence="8">The sequence shown here is derived from an EMBL/GenBank/DDBJ whole genome shotgun (WGS) entry which is preliminary data.</text>
</comment>
<dbReference type="Proteomes" id="UP000037660">
    <property type="component" value="Unassembled WGS sequence"/>
</dbReference>
<evidence type="ECO:0000256" key="3">
    <source>
        <dbReference type="ARBA" id="ARBA00029447"/>
    </source>
</evidence>
<dbReference type="CDD" id="cd11386">
    <property type="entry name" value="MCP_signal"/>
    <property type="match status" value="1"/>
</dbReference>
<comment type="similarity">
    <text evidence="3">Belongs to the methyl-accepting chemotaxis (MCP) protein family.</text>
</comment>
<evidence type="ECO:0000259" key="6">
    <source>
        <dbReference type="PROSITE" id="PS50111"/>
    </source>
</evidence>
<feature type="compositionally biased region" description="Low complexity" evidence="5">
    <location>
        <begin position="546"/>
        <end position="592"/>
    </location>
</feature>
<dbReference type="InterPro" id="IPR051310">
    <property type="entry name" value="MCP_chemotaxis"/>
</dbReference>
<keyword evidence="4" id="KW-0807">Transducer</keyword>
<keyword evidence="9" id="KW-1185">Reference proteome</keyword>
<dbReference type="EMBL" id="BBYR01000078">
    <property type="protein sequence ID" value="GAP38535.1"/>
    <property type="molecule type" value="Genomic_DNA"/>
</dbReference>
<feature type="region of interest" description="Disordered" evidence="5">
    <location>
        <begin position="533"/>
        <end position="600"/>
    </location>
</feature>
<proteinExistence type="inferred from homology"/>
<reference evidence="9" key="1">
    <citation type="submission" date="2015-07" db="EMBL/GenBank/DDBJ databases">
        <title>Discovery of a poly(ethylene terephthalate assimilation.</title>
        <authorList>
            <person name="Yoshida S."/>
            <person name="Hiraga K."/>
            <person name="Takehana T."/>
            <person name="Taniguchi I."/>
            <person name="Yamaji H."/>
            <person name="Maeda Y."/>
            <person name="Toyohara K."/>
            <person name="Miyamoto K."/>
            <person name="Kimura Y."/>
            <person name="Oda K."/>
        </authorList>
    </citation>
    <scope>NUCLEOTIDE SEQUENCE [LARGE SCALE GENOMIC DNA]</scope>
    <source>
        <strain evidence="9">NBRC 110686 / TISTR 2288 / 201-F6</strain>
    </source>
</reference>
<dbReference type="GO" id="GO:0005886">
    <property type="term" value="C:plasma membrane"/>
    <property type="evidence" value="ECO:0007669"/>
    <property type="project" value="TreeGrafter"/>
</dbReference>
<accession>A0A0K8P8L6</accession>
<feature type="domain" description="Methyl-accepting transducer" evidence="6">
    <location>
        <begin position="270"/>
        <end position="499"/>
    </location>
</feature>
<dbReference type="GO" id="GO:0006935">
    <property type="term" value="P:chemotaxis"/>
    <property type="evidence" value="ECO:0007669"/>
    <property type="project" value="InterPro"/>
</dbReference>
<dbReference type="OrthoDB" id="9806477at2"/>
<dbReference type="GO" id="GO:0007165">
    <property type="term" value="P:signal transduction"/>
    <property type="evidence" value="ECO:0007669"/>
    <property type="project" value="UniProtKB-KW"/>
</dbReference>
<evidence type="ECO:0000256" key="1">
    <source>
        <dbReference type="ARBA" id="ARBA00004370"/>
    </source>
</evidence>